<dbReference type="InterPro" id="IPR051199">
    <property type="entry name" value="LPS_LOS_Heptosyltrfase"/>
</dbReference>
<dbReference type="PANTHER" id="PTHR30160">
    <property type="entry name" value="TETRAACYLDISACCHARIDE 4'-KINASE-RELATED"/>
    <property type="match status" value="1"/>
</dbReference>
<dbReference type="InterPro" id="IPR002201">
    <property type="entry name" value="Glyco_trans_9"/>
</dbReference>
<dbReference type="SUPFAM" id="SSF53756">
    <property type="entry name" value="UDP-Glycosyltransferase/glycogen phosphorylase"/>
    <property type="match status" value="1"/>
</dbReference>
<dbReference type="EMBL" id="JACNJD010000162">
    <property type="protein sequence ID" value="MBC8176807.1"/>
    <property type="molecule type" value="Genomic_DNA"/>
</dbReference>
<evidence type="ECO:0000256" key="2">
    <source>
        <dbReference type="ARBA" id="ARBA00022679"/>
    </source>
</evidence>
<dbReference type="Proteomes" id="UP000650524">
    <property type="component" value="Unassembled WGS sequence"/>
</dbReference>
<dbReference type="CDD" id="cd03789">
    <property type="entry name" value="GT9_LPS_heptosyltransferase"/>
    <property type="match status" value="1"/>
</dbReference>
<dbReference type="Pfam" id="PF01075">
    <property type="entry name" value="Glyco_transf_9"/>
    <property type="match status" value="1"/>
</dbReference>
<evidence type="ECO:0000313" key="3">
    <source>
        <dbReference type="EMBL" id="MBC8176807.1"/>
    </source>
</evidence>
<dbReference type="PANTHER" id="PTHR30160:SF1">
    <property type="entry name" value="LIPOPOLYSACCHARIDE 1,2-N-ACETYLGLUCOSAMINETRANSFERASE-RELATED"/>
    <property type="match status" value="1"/>
</dbReference>
<sequence>MITKGKSEISGDIRRILLVQLGDIGDVVLSFPCILALRERFPRADIFVAVREKAAELIEDCPWATDVIAIKTGKGTRYQKDFFCWLRKQHFDLAVDLRTGTRGAILAFLSRAGQRVGFNDQGGPFWRKWVFTHLAAPYERPDKHMAETYTNLMGEYQILSSRAWPEIHVPDYKQEMAKRLFDSESIPPVPSIIAVQPFSLWRYKEWSTEKYSRLIRRINTEFNLTVIIVGSPDEMERAEQIKNNCGAGVYNIAGKTSLGVLSAVLKTCRLFIGGDSGGMHIAAGVGTPTITIFGPSSSSDWAPRGSNHQVVKKDYPCLPCHQKGCDGNGSSRCLEELTVDEVFFAVSTQMERK</sequence>
<protein>
    <submittedName>
        <fullName evidence="3">Glycosyltransferase family 9 protein</fullName>
    </submittedName>
</protein>
<dbReference type="AlphaFoldDB" id="A0A8J6MWE8"/>
<dbReference type="GO" id="GO:0009244">
    <property type="term" value="P:lipopolysaccharide core region biosynthetic process"/>
    <property type="evidence" value="ECO:0007669"/>
    <property type="project" value="TreeGrafter"/>
</dbReference>
<keyword evidence="1" id="KW-0328">Glycosyltransferase</keyword>
<dbReference type="GO" id="GO:0008713">
    <property type="term" value="F:ADP-heptose-lipopolysaccharide heptosyltransferase activity"/>
    <property type="evidence" value="ECO:0007669"/>
    <property type="project" value="TreeGrafter"/>
</dbReference>
<evidence type="ECO:0000256" key="1">
    <source>
        <dbReference type="ARBA" id="ARBA00022676"/>
    </source>
</evidence>
<accession>A0A8J6MWE8</accession>
<dbReference type="Gene3D" id="3.40.50.2000">
    <property type="entry name" value="Glycogen Phosphorylase B"/>
    <property type="match status" value="2"/>
</dbReference>
<organism evidence="3 4">
    <name type="scientific">Candidatus Desulfacyla euxinica</name>
    <dbReference type="NCBI Taxonomy" id="2841693"/>
    <lineage>
        <taxon>Bacteria</taxon>
        <taxon>Deltaproteobacteria</taxon>
        <taxon>Candidatus Desulfacyla</taxon>
    </lineage>
</organism>
<evidence type="ECO:0000313" key="4">
    <source>
        <dbReference type="Proteomes" id="UP000650524"/>
    </source>
</evidence>
<comment type="caution">
    <text evidence="3">The sequence shown here is derived from an EMBL/GenBank/DDBJ whole genome shotgun (WGS) entry which is preliminary data.</text>
</comment>
<proteinExistence type="predicted"/>
<reference evidence="3 4" key="1">
    <citation type="submission" date="2020-08" db="EMBL/GenBank/DDBJ databases">
        <title>Bridging the membrane lipid divide: bacteria of the FCB group superphylum have the potential to synthesize archaeal ether lipids.</title>
        <authorList>
            <person name="Villanueva L."/>
            <person name="Von Meijenfeldt F.A.B."/>
            <person name="Westbye A.B."/>
            <person name="Yadav S."/>
            <person name="Hopmans E.C."/>
            <person name="Dutilh B.E."/>
            <person name="Sinninghe Damste J.S."/>
        </authorList>
    </citation>
    <scope>NUCLEOTIDE SEQUENCE [LARGE SCALE GENOMIC DNA]</scope>
    <source>
        <strain evidence="3">NIOZ-UU27</strain>
    </source>
</reference>
<gene>
    <name evidence="3" type="ORF">H8E19_05335</name>
</gene>
<keyword evidence="2" id="KW-0808">Transferase</keyword>
<dbReference type="GO" id="GO:0005829">
    <property type="term" value="C:cytosol"/>
    <property type="evidence" value="ECO:0007669"/>
    <property type="project" value="TreeGrafter"/>
</dbReference>
<name>A0A8J6MWE8_9DELT</name>